<reference evidence="1" key="2">
    <citation type="submission" date="2022-07" db="EMBL/GenBank/DDBJ databases">
        <authorList>
            <person name="Goncalves M.F.M."/>
            <person name="Hilario S."/>
            <person name="Van De Peer Y."/>
            <person name="Esteves A.C."/>
            <person name="Alves A."/>
        </authorList>
    </citation>
    <scope>NUCLEOTIDE SEQUENCE</scope>
    <source>
        <strain evidence="1">MUM 19.33</strain>
    </source>
</reference>
<organism evidence="1 2">
    <name type="scientific">Emericellopsis cladophorae</name>
    <dbReference type="NCBI Taxonomy" id="2686198"/>
    <lineage>
        <taxon>Eukaryota</taxon>
        <taxon>Fungi</taxon>
        <taxon>Dikarya</taxon>
        <taxon>Ascomycota</taxon>
        <taxon>Pezizomycotina</taxon>
        <taxon>Sordariomycetes</taxon>
        <taxon>Hypocreomycetidae</taxon>
        <taxon>Hypocreales</taxon>
        <taxon>Bionectriaceae</taxon>
        <taxon>Emericellopsis</taxon>
    </lineage>
</organism>
<dbReference type="EMBL" id="JAGIXG020000124">
    <property type="protein sequence ID" value="KAI6777698.1"/>
    <property type="molecule type" value="Genomic_DNA"/>
</dbReference>
<dbReference type="RefSeq" id="XP_051358554.1">
    <property type="nucleotide sequence ID" value="XM_051510556.1"/>
</dbReference>
<evidence type="ECO:0000313" key="1">
    <source>
        <dbReference type="EMBL" id="KAI6777698.1"/>
    </source>
</evidence>
<dbReference type="GeneID" id="75828054"/>
<sequence length="167" mass="18599">MAAVDYMDPAAVPGFSAPLTMDDMRRSHEVYNGLPHIETRYKEEIDRDAVHGLLGIILRHGLGHLVGVYNLHRHDPLPTDTVRIEKDIGHLLAGARMTPPVPLDRVDLGNTHALTYHVEGNKLVPFEFGEGQHLVPAGVITADFMDEFTTFVAQRELVEVFAVEVEE</sequence>
<protein>
    <submittedName>
        <fullName evidence="1">Uncharacterized protein</fullName>
    </submittedName>
</protein>
<comment type="caution">
    <text evidence="1">The sequence shown here is derived from an EMBL/GenBank/DDBJ whole genome shotgun (WGS) entry which is preliminary data.</text>
</comment>
<accession>A0A9P9XU99</accession>
<reference evidence="1" key="1">
    <citation type="journal article" date="2021" name="J Fungi (Basel)">
        <title>Genomic and Metabolomic Analyses of the Marine Fungus Emericellopsis cladophorae: Insights into Saltwater Adaptability Mechanisms and Its Biosynthetic Potential.</title>
        <authorList>
            <person name="Goncalves M.F.M."/>
            <person name="Hilario S."/>
            <person name="Van de Peer Y."/>
            <person name="Esteves A.C."/>
            <person name="Alves A."/>
        </authorList>
    </citation>
    <scope>NUCLEOTIDE SEQUENCE</scope>
    <source>
        <strain evidence="1">MUM 19.33</strain>
    </source>
</reference>
<dbReference type="AlphaFoldDB" id="A0A9P9XU99"/>
<keyword evidence="2" id="KW-1185">Reference proteome</keyword>
<proteinExistence type="predicted"/>
<evidence type="ECO:0000313" key="2">
    <source>
        <dbReference type="Proteomes" id="UP001055219"/>
    </source>
</evidence>
<dbReference type="Proteomes" id="UP001055219">
    <property type="component" value="Unassembled WGS sequence"/>
</dbReference>
<gene>
    <name evidence="1" type="ORF">J7T54_001537</name>
</gene>
<name>A0A9P9XU99_9HYPO</name>
<dbReference type="OrthoDB" id="10462401at2759"/>